<keyword evidence="1" id="KW-0472">Membrane</keyword>
<feature type="transmembrane region" description="Helical" evidence="1">
    <location>
        <begin position="50"/>
        <end position="72"/>
    </location>
</feature>
<feature type="transmembrane region" description="Helical" evidence="1">
    <location>
        <begin position="21"/>
        <end position="44"/>
    </location>
</feature>
<proteinExistence type="predicted"/>
<name>A0A2V2BRY6_9GAMM</name>
<dbReference type="EMBL" id="QGHF01000001">
    <property type="protein sequence ID" value="PWL00362.1"/>
    <property type="molecule type" value="Genomic_DNA"/>
</dbReference>
<keyword evidence="1" id="KW-1133">Transmembrane helix</keyword>
<reference evidence="2 3" key="1">
    <citation type="submission" date="2018-05" db="EMBL/GenBank/DDBJ databases">
        <title>Genomic Encyclopedia of Type Strains, Phase IV (KMG-V): Genome sequencing to study the core and pangenomes of soil and plant-associated prokaryotes.</title>
        <authorList>
            <person name="Whitman W."/>
        </authorList>
    </citation>
    <scope>NUCLEOTIDE SEQUENCE [LARGE SCALE GENOMIC DNA]</scope>
    <source>
        <strain evidence="2 3">PNA 200-10</strain>
    </source>
</reference>
<evidence type="ECO:0008006" key="4">
    <source>
        <dbReference type="Google" id="ProtNLM"/>
    </source>
</evidence>
<protein>
    <recommendedName>
        <fullName evidence="4">Exclusion-determining protein</fullName>
    </recommendedName>
</protein>
<evidence type="ECO:0000313" key="2">
    <source>
        <dbReference type="EMBL" id="PWL00362.1"/>
    </source>
</evidence>
<dbReference type="NCBIfam" id="NF033891">
    <property type="entry name" value="surf_exc_IncI1"/>
    <property type="match status" value="1"/>
</dbReference>
<accession>A0A2V2BRY6</accession>
<organism evidence="2 3">
    <name type="scientific">Pantoea allii</name>
    <dbReference type="NCBI Taxonomy" id="574096"/>
    <lineage>
        <taxon>Bacteria</taxon>
        <taxon>Pseudomonadati</taxon>
        <taxon>Pseudomonadota</taxon>
        <taxon>Gammaproteobacteria</taxon>
        <taxon>Enterobacterales</taxon>
        <taxon>Erwiniaceae</taxon>
        <taxon>Pantoea</taxon>
    </lineage>
</organism>
<dbReference type="RefSeq" id="WP_280523594.1">
    <property type="nucleotide sequence ID" value="NZ_QGHF01000001.1"/>
</dbReference>
<sequence>MSQVERVNPVKEPLWRKVFRIYMMTCFPCALLITLPSVFIIPSLLRKGDYLTLSLCVAIWVAFAVPLISAGLSKLRHRKVLGHMVALLSCPHRFSPRAHQVVDTKRGQYFGVDTDRGTLLYIRRVNRDTTDVVALTMDDWVKCEQDGACLRIHTCRTDVSPLCVYDHPASVGLIAETLRAMRHKRYPEPAGESWSHYVRRQSRLIPYAHNVIAPQDI</sequence>
<keyword evidence="1" id="KW-0812">Transmembrane</keyword>
<evidence type="ECO:0000313" key="3">
    <source>
        <dbReference type="Proteomes" id="UP000245981"/>
    </source>
</evidence>
<gene>
    <name evidence="2" type="ORF">C7431_101167</name>
</gene>
<evidence type="ECO:0000256" key="1">
    <source>
        <dbReference type="SAM" id="Phobius"/>
    </source>
</evidence>
<dbReference type="Proteomes" id="UP000245981">
    <property type="component" value="Unassembled WGS sequence"/>
</dbReference>
<comment type="caution">
    <text evidence="2">The sequence shown here is derived from an EMBL/GenBank/DDBJ whole genome shotgun (WGS) entry which is preliminary data.</text>
</comment>
<dbReference type="AlphaFoldDB" id="A0A2V2BRY6"/>